<dbReference type="NCBIfam" id="NF007943">
    <property type="entry name" value="PRK10662.1"/>
    <property type="match status" value="1"/>
</dbReference>
<dbReference type="OrthoDB" id="7791015at2"/>
<keyword evidence="3" id="KW-0121">Carboxypeptidase</keyword>
<dbReference type="Proteomes" id="UP000198307">
    <property type="component" value="Unassembled WGS sequence"/>
</dbReference>
<keyword evidence="4" id="KW-1185">Reference proteome</keyword>
<dbReference type="PANTHER" id="PTHR22935:SF95">
    <property type="entry name" value="BETA-LACTAMASE-LIKE 1-RELATED"/>
    <property type="match status" value="1"/>
</dbReference>
<dbReference type="GO" id="GO:0004180">
    <property type="term" value="F:carboxypeptidase activity"/>
    <property type="evidence" value="ECO:0007669"/>
    <property type="project" value="UniProtKB-KW"/>
</dbReference>
<evidence type="ECO:0000313" key="3">
    <source>
        <dbReference type="EMBL" id="SNT71593.1"/>
    </source>
</evidence>
<feature type="domain" description="Beta-lactamase-related" evidence="2">
    <location>
        <begin position="38"/>
        <end position="354"/>
    </location>
</feature>
<evidence type="ECO:0000259" key="2">
    <source>
        <dbReference type="Pfam" id="PF00144"/>
    </source>
</evidence>
<keyword evidence="3" id="KW-0378">Hydrolase</keyword>
<dbReference type="InterPro" id="IPR012338">
    <property type="entry name" value="Beta-lactam/transpept-like"/>
</dbReference>
<dbReference type="SUPFAM" id="SSF56601">
    <property type="entry name" value="beta-lactamase/transpeptidase-like"/>
    <property type="match status" value="1"/>
</dbReference>
<dbReference type="InterPro" id="IPR051478">
    <property type="entry name" value="Beta-lactamase-like_AB/R"/>
</dbReference>
<name>A0A239PNF7_9RHOB</name>
<evidence type="ECO:0000256" key="1">
    <source>
        <dbReference type="ARBA" id="ARBA00038473"/>
    </source>
</evidence>
<sequence>MVACAIGLTAIGAPDRAKAEADLLQENVDFAGMIFHLQTGVPGLIVGAVQDGHIAVRGFGETQRGNGVQPDGDTVLRIGSITKAFAGQMLAEAVVRDEVAFTDPVAPLLPGRLGESVAGHERIRLIDLVTHSAGLPREVPREEGPPEDPFATITLDAFADWFDGNQLQFQPGSAISYSNFGFDLLAAALSSAGGAPYSELLAQRITGPLSMDDTGYDPSDAMRQRMMTGHAPDGSPMPDVPSNEVITGSGGLYSTANDLLHWMAWHLTDQEPHAEMRFLDHAVYVRRDGKDAIVAMDESGRMDGMGLGWVAMEATAEHPFILQKAGALQGQMSYIAFAPEHDAAVFVSINQFDFSAAYAMGEFANEFLAQLSGF</sequence>
<comment type="similarity">
    <text evidence="1">Belongs to the beta-lactamase family.</text>
</comment>
<organism evidence="3 4">
    <name type="scientific">Paracoccus seriniphilus</name>
    <dbReference type="NCBI Taxonomy" id="184748"/>
    <lineage>
        <taxon>Bacteria</taxon>
        <taxon>Pseudomonadati</taxon>
        <taxon>Pseudomonadota</taxon>
        <taxon>Alphaproteobacteria</taxon>
        <taxon>Rhodobacterales</taxon>
        <taxon>Paracoccaceae</taxon>
        <taxon>Paracoccus</taxon>
    </lineage>
</organism>
<dbReference type="PANTHER" id="PTHR22935">
    <property type="entry name" value="PENICILLIN-BINDING PROTEIN"/>
    <property type="match status" value="1"/>
</dbReference>
<proteinExistence type="inferred from homology"/>
<dbReference type="EMBL" id="FZQB01000002">
    <property type="protein sequence ID" value="SNT71593.1"/>
    <property type="molecule type" value="Genomic_DNA"/>
</dbReference>
<dbReference type="Pfam" id="PF00144">
    <property type="entry name" value="Beta-lactamase"/>
    <property type="match status" value="1"/>
</dbReference>
<accession>A0A239PNF7</accession>
<dbReference type="Gene3D" id="3.40.710.10">
    <property type="entry name" value="DD-peptidase/beta-lactamase superfamily"/>
    <property type="match status" value="1"/>
</dbReference>
<gene>
    <name evidence="3" type="ORF">SAMN05444959_102102</name>
</gene>
<reference evidence="3 4" key="1">
    <citation type="submission" date="2017-07" db="EMBL/GenBank/DDBJ databases">
        <authorList>
            <person name="Sun Z.S."/>
            <person name="Albrecht U."/>
            <person name="Echele G."/>
            <person name="Lee C.C."/>
        </authorList>
    </citation>
    <scope>NUCLEOTIDE SEQUENCE [LARGE SCALE GENOMIC DNA]</scope>
    <source>
        <strain evidence="3 4">DSM 14827</strain>
    </source>
</reference>
<dbReference type="InterPro" id="IPR001466">
    <property type="entry name" value="Beta-lactam-related"/>
</dbReference>
<dbReference type="AlphaFoldDB" id="A0A239PNF7"/>
<evidence type="ECO:0000313" key="4">
    <source>
        <dbReference type="Proteomes" id="UP000198307"/>
    </source>
</evidence>
<protein>
    <submittedName>
        <fullName evidence="3">D-alanyl-D-alanine-carboxypeptidase / D-alanyl-D-alanine-endopeptidase</fullName>
    </submittedName>
</protein>
<keyword evidence="3" id="KW-0645">Protease</keyword>